<dbReference type="AlphaFoldDB" id="A0A6A4TJL8"/>
<feature type="compositionally biased region" description="Basic and acidic residues" evidence="1">
    <location>
        <begin position="114"/>
        <end position="126"/>
    </location>
</feature>
<name>A0A6A4TJL8_SCOMX</name>
<protein>
    <submittedName>
        <fullName evidence="2">Uncharacterized protein</fullName>
    </submittedName>
</protein>
<feature type="region of interest" description="Disordered" evidence="1">
    <location>
        <begin position="164"/>
        <end position="200"/>
    </location>
</feature>
<evidence type="ECO:0000256" key="1">
    <source>
        <dbReference type="SAM" id="MobiDB-lite"/>
    </source>
</evidence>
<comment type="caution">
    <text evidence="2">The sequence shown here is derived from an EMBL/GenBank/DDBJ whole genome shotgun (WGS) entry which is preliminary data.</text>
</comment>
<evidence type="ECO:0000313" key="3">
    <source>
        <dbReference type="Proteomes" id="UP000438429"/>
    </source>
</evidence>
<dbReference type="Proteomes" id="UP000438429">
    <property type="component" value="Unassembled WGS sequence"/>
</dbReference>
<evidence type="ECO:0000313" key="2">
    <source>
        <dbReference type="EMBL" id="KAF0043850.1"/>
    </source>
</evidence>
<organism evidence="2 3">
    <name type="scientific">Scophthalmus maximus</name>
    <name type="common">Turbot</name>
    <name type="synonym">Psetta maxima</name>
    <dbReference type="NCBI Taxonomy" id="52904"/>
    <lineage>
        <taxon>Eukaryota</taxon>
        <taxon>Metazoa</taxon>
        <taxon>Chordata</taxon>
        <taxon>Craniata</taxon>
        <taxon>Vertebrata</taxon>
        <taxon>Euteleostomi</taxon>
        <taxon>Actinopterygii</taxon>
        <taxon>Neopterygii</taxon>
        <taxon>Teleostei</taxon>
        <taxon>Neoteleostei</taxon>
        <taxon>Acanthomorphata</taxon>
        <taxon>Carangaria</taxon>
        <taxon>Pleuronectiformes</taxon>
        <taxon>Pleuronectoidei</taxon>
        <taxon>Scophthalmidae</taxon>
        <taxon>Scophthalmus</taxon>
    </lineage>
</organism>
<dbReference type="EMBL" id="VEVO01000003">
    <property type="protein sequence ID" value="KAF0043850.1"/>
    <property type="molecule type" value="Genomic_DNA"/>
</dbReference>
<sequence>MSAHELLHVGRDDRTDIHSVERSCGTWDASKTTTVSLCSFQEIEKKKKKKKQVRLVGVQMSVAVRPRGPVCPPPPCPRLPRLRRRPNQNVPGDWRRLLTVTVNSWRPRQRKEKMRSVGERGRKSGNDDMFACDQTRARKATRKIAPRPVGVNAPSEQRDVLCSRETLKHGSRRAGKPTCHFKMPEEPEEPEEPTEQRVDKDVDVDADVRTKNTEENVILTHIAGVFTCRRGLVLMCSGSLRMPFALLPPLNFSSAFTLKRIVKDKDTSRLPWSRCAKTMQNDSQLSGPSLG</sequence>
<reference evidence="2 3" key="1">
    <citation type="submission" date="2019-06" db="EMBL/GenBank/DDBJ databases">
        <title>Draft genomes of female and male turbot (Scophthalmus maximus).</title>
        <authorList>
            <person name="Xu H."/>
            <person name="Xu X.-W."/>
            <person name="Shao C."/>
            <person name="Chen S."/>
        </authorList>
    </citation>
    <scope>NUCLEOTIDE SEQUENCE [LARGE SCALE GENOMIC DNA]</scope>
    <source>
        <strain evidence="2">Ysfricsl-2016a</strain>
        <tissue evidence="2">Blood</tissue>
    </source>
</reference>
<feature type="region of interest" description="Disordered" evidence="1">
    <location>
        <begin position="107"/>
        <end position="129"/>
    </location>
</feature>
<accession>A0A6A4TJL8</accession>
<proteinExistence type="predicted"/>
<gene>
    <name evidence="2" type="ORF">F2P81_003008</name>
</gene>